<dbReference type="Proteomes" id="UP001602245">
    <property type="component" value="Unassembled WGS sequence"/>
</dbReference>
<protein>
    <recommendedName>
        <fullName evidence="11">Type I restriction enzyme endonuclease subunit</fullName>
        <shortName evidence="11">R protein</shortName>
        <ecNumber evidence="11">3.1.21.3</ecNumber>
    </recommendedName>
</protein>
<keyword evidence="7 13" id="KW-0255">Endonuclease</keyword>
<dbReference type="InterPro" id="IPR051268">
    <property type="entry name" value="Type-I_R_enzyme_R_subunit"/>
</dbReference>
<keyword evidence="4" id="KW-0540">Nuclease</keyword>
<dbReference type="SUPFAM" id="SSF52540">
    <property type="entry name" value="P-loop containing nucleoside triphosphate hydrolases"/>
    <property type="match status" value="1"/>
</dbReference>
<evidence type="ECO:0000256" key="5">
    <source>
        <dbReference type="ARBA" id="ARBA00022741"/>
    </source>
</evidence>
<comment type="subunit">
    <text evidence="3 11">The type I restriction/modification system is composed of three polypeptides R, M and S.</text>
</comment>
<keyword evidence="14" id="KW-1185">Reference proteome</keyword>
<feature type="domain" description="Helicase ATP-binding" evidence="12">
    <location>
        <begin position="274"/>
        <end position="447"/>
    </location>
</feature>
<dbReference type="Pfam" id="PF22679">
    <property type="entry name" value="T1R_D3-like"/>
    <property type="match status" value="1"/>
</dbReference>
<evidence type="ECO:0000256" key="11">
    <source>
        <dbReference type="RuleBase" id="RU364115"/>
    </source>
</evidence>
<evidence type="ECO:0000256" key="10">
    <source>
        <dbReference type="ARBA" id="ARBA00023125"/>
    </source>
</evidence>
<keyword evidence="5 11" id="KW-0547">Nucleotide-binding</keyword>
<dbReference type="InterPro" id="IPR055180">
    <property type="entry name" value="HsdR_RecA-like_helicase_dom_2"/>
</dbReference>
<dbReference type="PROSITE" id="PS51192">
    <property type="entry name" value="HELICASE_ATP_BIND_1"/>
    <property type="match status" value="1"/>
</dbReference>
<gene>
    <name evidence="13" type="ORF">ACFY35_20945</name>
</gene>
<evidence type="ECO:0000256" key="8">
    <source>
        <dbReference type="ARBA" id="ARBA00022801"/>
    </source>
</evidence>
<dbReference type="RefSeq" id="WP_020511778.1">
    <property type="nucleotide sequence ID" value="NZ_JBIAZU010000003.1"/>
</dbReference>
<dbReference type="CDD" id="cd22332">
    <property type="entry name" value="HsdR_N"/>
    <property type="match status" value="1"/>
</dbReference>
<dbReference type="Gene3D" id="3.40.50.300">
    <property type="entry name" value="P-loop containing nucleotide triphosphate hydrolases"/>
    <property type="match status" value="2"/>
</dbReference>
<keyword evidence="10 11" id="KW-0238">DNA-binding</keyword>
<dbReference type="EMBL" id="JBIAZU010000003">
    <property type="protein sequence ID" value="MFF5291916.1"/>
    <property type="molecule type" value="Genomic_DNA"/>
</dbReference>
<evidence type="ECO:0000256" key="4">
    <source>
        <dbReference type="ARBA" id="ARBA00022722"/>
    </source>
</evidence>
<evidence type="ECO:0000256" key="1">
    <source>
        <dbReference type="ARBA" id="ARBA00000851"/>
    </source>
</evidence>
<comment type="catalytic activity">
    <reaction evidence="1 11">
        <text>Endonucleolytic cleavage of DNA to give random double-stranded fragments with terminal 5'-phosphates, ATP is simultaneously hydrolyzed.</text>
        <dbReference type="EC" id="3.1.21.3"/>
    </reaction>
</comment>
<dbReference type="Gene3D" id="3.90.1570.50">
    <property type="match status" value="1"/>
</dbReference>
<sequence>MAKGIREREFQNLMIQWSLPMGWTFTPGRSLPRETTQTVLAGELRDAIVRLNPGVIDTFDVDALVEEIVATVNAVDGGLVRANEQVIRLLRGLQEFRDADGAWHALKVIDFVRLNDNSLVASDEVTITVPGKTPRRFDLVYWVNGLPLVVVEVKSPTSKSGWVDAAHEINDVYATEYPWFFTPNIFAVATDGLKLRFGAAGAPTNLWQPFRSTADDESLSGEADVKRSVELLLRPATVLDMLANFTLFDTSGGGVDKKYLPRYPQMEAAHLIHKRVLEDGSKGLVWHHQGSGKTLLMVFAASLLLADTRTDSPTIILLSDRTQLVRQTSGVFTSAMGLAYFHQPATSQELRSLLADDVRGVISTTIHKFADAGKALSPRRSIIVMVDEAHRTQSAVREGGRVIVKADSLAGQMRAALPNAKFFGMTGTPVRNLSTDTFALFGDENDPDKVLHRYSVSRSLQDEATVPVMLDPHPVSFQIDDAELQAEFDQFADDFDLDDPDREALSRKFGRLTSVFSNPDRIHAVCQDMVDHYLAGAYRNGLKAQVVTYNRELAVAYTGKINELLAGFEASEVLAEVGKHDRIAAEVNISVSDAKDEDRAMRPYQLSEAEEEEQKRRFLTPDDPLCFVVVTAKLMTGFDAPNEGVLYLDKPMKAHTLFQAITRPNRTWVSPTGFVKTCGVVVDYIGLAEEVQRAVVDPTAADTDDGIEGGGFVTDVTELVAEFRITFASIEDLLADVEDLDLTVHGYESVRAINTFLDANPGAPELFSRDYRLLARLYPLISTDQRITKYRDGFALFGSVYMTLFKRSTDEERKERLSELGPMVLEIINAHVHSFSVVATQEEALVLDAQGITVLKELMALVRPRSGKGGGEDKTPPSPKEILDQIKAALDQEVEPGSARYTALAERIRLLRDRIIQNAQDALEFLAEALRIARAIVNAGKNTNEAVVVLDDDHVGVLSRIIHDHAPPGLTITERNLAEEIDQVVTRTLAQSWDNADARNRGVRRATAAVFRKYLLKPVGEPYDSTVAYIEAHYLVD</sequence>
<name>A0ABW6WI89_9ACTN</name>
<dbReference type="InterPro" id="IPR004473">
    <property type="entry name" value="Restrct_endonuc_typeI_HsdR"/>
</dbReference>
<evidence type="ECO:0000256" key="2">
    <source>
        <dbReference type="ARBA" id="ARBA00008598"/>
    </source>
</evidence>
<comment type="similarity">
    <text evidence="2 11">Belongs to the HsdR family.</text>
</comment>
<dbReference type="Pfam" id="PF18766">
    <property type="entry name" value="SWI2_SNF2"/>
    <property type="match status" value="1"/>
</dbReference>
<evidence type="ECO:0000256" key="3">
    <source>
        <dbReference type="ARBA" id="ARBA00011296"/>
    </source>
</evidence>
<dbReference type="PANTHER" id="PTHR30195">
    <property type="entry name" value="TYPE I SITE-SPECIFIC DEOXYRIBONUCLEASE PROTEIN SUBUNIT M AND R"/>
    <property type="match status" value="1"/>
</dbReference>
<proteinExistence type="inferred from homology"/>
<evidence type="ECO:0000313" key="13">
    <source>
        <dbReference type="EMBL" id="MFF5291916.1"/>
    </source>
</evidence>
<dbReference type="InterPro" id="IPR014001">
    <property type="entry name" value="Helicase_ATP-bd"/>
</dbReference>
<evidence type="ECO:0000256" key="7">
    <source>
        <dbReference type="ARBA" id="ARBA00022759"/>
    </source>
</evidence>
<evidence type="ECO:0000259" key="12">
    <source>
        <dbReference type="PROSITE" id="PS51192"/>
    </source>
</evidence>
<dbReference type="NCBIfam" id="TIGR00348">
    <property type="entry name" value="hsdR"/>
    <property type="match status" value="1"/>
</dbReference>
<comment type="caution">
    <text evidence="13">The sequence shown here is derived from an EMBL/GenBank/DDBJ whole genome shotgun (WGS) entry which is preliminary data.</text>
</comment>
<keyword evidence="6 11" id="KW-0680">Restriction system</keyword>
<dbReference type="SMART" id="SM00487">
    <property type="entry name" value="DEXDc"/>
    <property type="match status" value="1"/>
</dbReference>
<accession>A0ABW6WI89</accession>
<dbReference type="InterPro" id="IPR040980">
    <property type="entry name" value="SWI2_SNF2"/>
</dbReference>
<evidence type="ECO:0000313" key="14">
    <source>
        <dbReference type="Proteomes" id="UP001602245"/>
    </source>
</evidence>
<keyword evidence="8 11" id="KW-0378">Hydrolase</keyword>
<dbReference type="InterPro" id="IPR007409">
    <property type="entry name" value="Restrct_endonuc_type1_HsdR_N"/>
</dbReference>
<organism evidence="13 14">
    <name type="scientific">Paractinoplanes globisporus</name>
    <dbReference type="NCBI Taxonomy" id="113565"/>
    <lineage>
        <taxon>Bacteria</taxon>
        <taxon>Bacillati</taxon>
        <taxon>Actinomycetota</taxon>
        <taxon>Actinomycetes</taxon>
        <taxon>Micromonosporales</taxon>
        <taxon>Micromonosporaceae</taxon>
        <taxon>Paractinoplanes</taxon>
    </lineage>
</organism>
<evidence type="ECO:0000256" key="9">
    <source>
        <dbReference type="ARBA" id="ARBA00022840"/>
    </source>
</evidence>
<dbReference type="EC" id="3.1.21.3" evidence="11"/>
<dbReference type="PANTHER" id="PTHR30195:SF15">
    <property type="entry name" value="TYPE I RESTRICTION ENZYME HINDI ENDONUCLEASE SUBUNIT"/>
    <property type="match status" value="1"/>
</dbReference>
<dbReference type="InterPro" id="IPR027417">
    <property type="entry name" value="P-loop_NTPase"/>
</dbReference>
<dbReference type="GO" id="GO:0009035">
    <property type="term" value="F:type I site-specific deoxyribonuclease activity"/>
    <property type="evidence" value="ECO:0007669"/>
    <property type="project" value="UniProtKB-EC"/>
</dbReference>
<reference evidence="13 14" key="1">
    <citation type="submission" date="2024-10" db="EMBL/GenBank/DDBJ databases">
        <title>The Natural Products Discovery Center: Release of the First 8490 Sequenced Strains for Exploring Actinobacteria Biosynthetic Diversity.</title>
        <authorList>
            <person name="Kalkreuter E."/>
            <person name="Kautsar S.A."/>
            <person name="Yang D."/>
            <person name="Bader C.D."/>
            <person name="Teijaro C.N."/>
            <person name="Fluegel L."/>
            <person name="Davis C.M."/>
            <person name="Simpson J.R."/>
            <person name="Lauterbach L."/>
            <person name="Steele A.D."/>
            <person name="Gui C."/>
            <person name="Meng S."/>
            <person name="Li G."/>
            <person name="Viehrig K."/>
            <person name="Ye F."/>
            <person name="Su P."/>
            <person name="Kiefer A.F."/>
            <person name="Nichols A."/>
            <person name="Cepeda A.J."/>
            <person name="Yan W."/>
            <person name="Fan B."/>
            <person name="Jiang Y."/>
            <person name="Adhikari A."/>
            <person name="Zheng C.-J."/>
            <person name="Schuster L."/>
            <person name="Cowan T.M."/>
            <person name="Smanski M.J."/>
            <person name="Chevrette M.G."/>
            <person name="De Carvalho L.P.S."/>
            <person name="Shen B."/>
        </authorList>
    </citation>
    <scope>NUCLEOTIDE SEQUENCE [LARGE SCALE GENOMIC DNA]</scope>
    <source>
        <strain evidence="13 14">NPDC000087</strain>
    </source>
</reference>
<comment type="function">
    <text evidence="11">Subunit R is required for both nuclease and ATPase activities, but not for modification.</text>
</comment>
<dbReference type="Pfam" id="PF04313">
    <property type="entry name" value="HSDR_N"/>
    <property type="match status" value="1"/>
</dbReference>
<keyword evidence="9 11" id="KW-0067">ATP-binding</keyword>
<evidence type="ECO:0000256" key="6">
    <source>
        <dbReference type="ARBA" id="ARBA00022747"/>
    </source>
</evidence>